<proteinExistence type="evidence at transcript level"/>
<protein>
    <submittedName>
        <fullName evidence="1">Uncharacterized protein</fullName>
    </submittedName>
</protein>
<organism evidence="1">
    <name type="scientific">Zea mays</name>
    <name type="common">Maize</name>
    <dbReference type="NCBI Taxonomy" id="4577"/>
    <lineage>
        <taxon>Eukaryota</taxon>
        <taxon>Viridiplantae</taxon>
        <taxon>Streptophyta</taxon>
        <taxon>Embryophyta</taxon>
        <taxon>Tracheophyta</taxon>
        <taxon>Spermatophyta</taxon>
        <taxon>Magnoliopsida</taxon>
        <taxon>Liliopsida</taxon>
        <taxon>Poales</taxon>
        <taxon>Poaceae</taxon>
        <taxon>PACMAD clade</taxon>
        <taxon>Panicoideae</taxon>
        <taxon>Andropogonodae</taxon>
        <taxon>Andropogoneae</taxon>
        <taxon>Tripsacinae</taxon>
        <taxon>Zea</taxon>
    </lineage>
</organism>
<dbReference type="AlphaFoldDB" id="C0P9A3"/>
<dbReference type="HOGENOM" id="CLU_2625586_0_0_1"/>
<evidence type="ECO:0000313" key="1">
    <source>
        <dbReference type="EMBL" id="ACN30748.1"/>
    </source>
</evidence>
<sequence>MSSGSCAFFPISLLPPDPRSSVFRRLALFAPLKNNNSQPISSPKSKRRLKFSWFTMQRGWTVNFFVRRPTGSNTYAMI</sequence>
<reference evidence="1" key="1">
    <citation type="journal article" date="2009" name="PLoS Genet.">
        <title>Sequencing, mapping, and analysis of 27,455 maize full-length cDNAs.</title>
        <authorList>
            <person name="Soderlund C."/>
            <person name="Descour A."/>
            <person name="Kudrna D."/>
            <person name="Bomhoff M."/>
            <person name="Boyd L."/>
            <person name="Currie J."/>
            <person name="Angelova A."/>
            <person name="Collura K."/>
            <person name="Wissotski M."/>
            <person name="Ashley E."/>
            <person name="Morrow D."/>
            <person name="Fernandes J."/>
            <person name="Walbot V."/>
            <person name="Yu Y."/>
        </authorList>
    </citation>
    <scope>NUCLEOTIDE SEQUENCE</scope>
    <source>
        <strain evidence="1">B73</strain>
    </source>
</reference>
<name>C0P9A3_MAIZE</name>
<dbReference type="EMBL" id="BT064872">
    <property type="protein sequence ID" value="ACN30748.1"/>
    <property type="molecule type" value="mRNA"/>
</dbReference>
<accession>C0P9A3</accession>